<dbReference type="GeneID" id="106175479"/>
<dbReference type="KEGG" id="lak:106169472"/>
<dbReference type="KEGG" id="lak:106175479"/>
<dbReference type="AlphaFoldDB" id="A0A1S3J1S4"/>
<feature type="chain" id="PRO_5014545888" evidence="1">
    <location>
        <begin position="18"/>
        <end position="105"/>
    </location>
</feature>
<reference evidence="3 4" key="1">
    <citation type="submission" date="2025-04" db="UniProtKB">
        <authorList>
            <consortium name="RefSeq"/>
        </authorList>
    </citation>
    <scope>IDENTIFICATION</scope>
    <source>
        <tissue evidence="3 4">Gonads</tissue>
    </source>
</reference>
<sequence>MMLKAVVLLAIVAFAAAVPGTKYYPAPDGSGRILYFPNGYVSGNYAGGIPVSGYGALPASRPVVAPRRSYVRPSYSGYGYGRRSYGYRRGGLYGLYGRRSYGGYY</sequence>
<feature type="signal peptide" evidence="1">
    <location>
        <begin position="1"/>
        <end position="17"/>
    </location>
</feature>
<dbReference type="RefSeq" id="XP_013404387.1">
    <property type="nucleotide sequence ID" value="XM_013548933.1"/>
</dbReference>
<keyword evidence="1" id="KW-0732">Signal</keyword>
<evidence type="ECO:0000313" key="2">
    <source>
        <dbReference type="Proteomes" id="UP000085678"/>
    </source>
</evidence>
<dbReference type="RefSeq" id="XP_013412963.1">
    <property type="nucleotide sequence ID" value="XM_013557509.1"/>
</dbReference>
<name>A0A1S3J1S4_LINAN</name>
<organism evidence="2 3">
    <name type="scientific">Lingula anatina</name>
    <name type="common">Brachiopod</name>
    <name type="synonym">Lingula unguis</name>
    <dbReference type="NCBI Taxonomy" id="7574"/>
    <lineage>
        <taxon>Eukaryota</taxon>
        <taxon>Metazoa</taxon>
        <taxon>Spiralia</taxon>
        <taxon>Lophotrochozoa</taxon>
        <taxon>Brachiopoda</taxon>
        <taxon>Linguliformea</taxon>
        <taxon>Lingulata</taxon>
        <taxon>Lingulida</taxon>
        <taxon>Linguloidea</taxon>
        <taxon>Lingulidae</taxon>
        <taxon>Lingula</taxon>
    </lineage>
</organism>
<proteinExistence type="predicted"/>
<evidence type="ECO:0000313" key="4">
    <source>
        <dbReference type="RefSeq" id="XP_013412963.1"/>
    </source>
</evidence>
<protein>
    <submittedName>
        <fullName evidence="3 4">Prismalin-14-like</fullName>
    </submittedName>
</protein>
<evidence type="ECO:0000313" key="3">
    <source>
        <dbReference type="RefSeq" id="XP_013404387.1"/>
    </source>
</evidence>
<keyword evidence="2" id="KW-1185">Reference proteome</keyword>
<accession>A0A1S3J1S4</accession>
<dbReference type="Proteomes" id="UP000085678">
    <property type="component" value="Unplaced"/>
</dbReference>
<gene>
    <name evidence="3" type="primary">LOC106169472</name>
    <name evidence="4" type="synonym">LOC106175479</name>
</gene>
<evidence type="ECO:0000256" key="1">
    <source>
        <dbReference type="SAM" id="SignalP"/>
    </source>
</evidence>
<dbReference type="GeneID" id="106169472"/>